<dbReference type="RefSeq" id="WP_280628876.1">
    <property type="nucleotide sequence ID" value="NZ_CP123498.1"/>
</dbReference>
<organism evidence="1 2">
    <name type="scientific">Arsenophonus nasoniae</name>
    <name type="common">son-killer infecting Nasonia vitripennis</name>
    <dbReference type="NCBI Taxonomy" id="638"/>
    <lineage>
        <taxon>Bacteria</taxon>
        <taxon>Pseudomonadati</taxon>
        <taxon>Pseudomonadota</taxon>
        <taxon>Gammaproteobacteria</taxon>
        <taxon>Enterobacterales</taxon>
        <taxon>Morganellaceae</taxon>
        <taxon>Arsenophonus</taxon>
    </lineage>
</organism>
<evidence type="ECO:0000313" key="1">
    <source>
        <dbReference type="EMBL" id="WGL94660.1"/>
    </source>
</evidence>
<dbReference type="EMBL" id="CP123498">
    <property type="protein sequence ID" value="WGL94660.1"/>
    <property type="molecule type" value="Genomic_DNA"/>
</dbReference>
<name>A0AA95GEC8_9GAMM</name>
<dbReference type="AlphaFoldDB" id="A0AA95GEC8"/>
<gene>
    <name evidence="1" type="ORF">QE207_13210</name>
</gene>
<sequence length="53" mass="5657">MWLVKPYILGIAGLNNKAVAIAVASVAQKLRTMAYISSYDCQTGSEAINIGKI</sequence>
<accession>A0AA95GEC8</accession>
<evidence type="ECO:0000313" key="2">
    <source>
        <dbReference type="Proteomes" id="UP001177597"/>
    </source>
</evidence>
<protein>
    <submittedName>
        <fullName evidence="1">Uncharacterized protein</fullName>
    </submittedName>
</protein>
<proteinExistence type="predicted"/>
<reference evidence="1" key="1">
    <citation type="submission" date="2023-04" db="EMBL/GenBank/DDBJ databases">
        <title>Genome dynamics across the evolutionary transition to endosymbiosis.</title>
        <authorList>
            <person name="Siozios S."/>
            <person name="Nadal-Jimenez P."/>
            <person name="Azagi T."/>
            <person name="Sprong H."/>
            <person name="Frost C.L."/>
            <person name="Parratt S.R."/>
            <person name="Taylor G."/>
            <person name="Brettell L."/>
            <person name="Lew K.C."/>
            <person name="Croft L."/>
            <person name="King K.C."/>
            <person name="Brockhurst M.A."/>
            <person name="Hypsa V."/>
            <person name="Novakova E."/>
            <person name="Darby A.C."/>
            <person name="Hurst G.D.D."/>
        </authorList>
    </citation>
    <scope>NUCLEOTIDE SEQUENCE</scope>
    <source>
        <strain evidence="1">AIh</strain>
    </source>
</reference>
<dbReference type="Proteomes" id="UP001177597">
    <property type="component" value="Chromosome"/>
</dbReference>